<sequence length="176" mass="19952">MLHVTLKKYQREGSEDEIEVSTQILDLEDHSMERAMIPPQTESALQHYTAHAYPNNSYHHSDEMLSDTNPKISIKLPEELFEKASRGDEEEFSKYSNDGRQQNGKVDIFYLQAREVILASGTLPGELELRENGVFAKGAISKGTRYGPFQGKWASAPKDARFAWEIFISKDLVTSV</sequence>
<proteinExistence type="predicted"/>
<dbReference type="InterPro" id="IPR046341">
    <property type="entry name" value="SET_dom_sf"/>
</dbReference>
<evidence type="ECO:0000313" key="2">
    <source>
        <dbReference type="Proteomes" id="UP001159042"/>
    </source>
</evidence>
<reference evidence="1 2" key="1">
    <citation type="journal article" date="2023" name="Insect Mol. Biol.">
        <title>Genome sequencing provides insights into the evolution of gene families encoding plant cell wall-degrading enzymes in longhorned beetles.</title>
        <authorList>
            <person name="Shin N.R."/>
            <person name="Okamura Y."/>
            <person name="Kirsch R."/>
            <person name="Pauchet Y."/>
        </authorList>
    </citation>
    <scope>NUCLEOTIDE SEQUENCE [LARGE SCALE GENOMIC DNA]</scope>
    <source>
        <strain evidence="1">EAD_L_NR</strain>
    </source>
</reference>
<gene>
    <name evidence="1" type="ORF">NQ315_001982</name>
</gene>
<protein>
    <submittedName>
        <fullName evidence="1">Uncharacterized protein</fullName>
    </submittedName>
</protein>
<keyword evidence="2" id="KW-1185">Reference proteome</keyword>
<dbReference type="Gene3D" id="2.170.270.10">
    <property type="entry name" value="SET domain"/>
    <property type="match status" value="1"/>
</dbReference>
<comment type="caution">
    <text evidence="1">The sequence shown here is derived from an EMBL/GenBank/DDBJ whole genome shotgun (WGS) entry which is preliminary data.</text>
</comment>
<dbReference type="Proteomes" id="UP001159042">
    <property type="component" value="Unassembled WGS sequence"/>
</dbReference>
<dbReference type="AlphaFoldDB" id="A0AAV8WA23"/>
<dbReference type="EMBL" id="JANEYG010000005">
    <property type="protein sequence ID" value="KAJ8923424.1"/>
    <property type="molecule type" value="Genomic_DNA"/>
</dbReference>
<evidence type="ECO:0000313" key="1">
    <source>
        <dbReference type="EMBL" id="KAJ8923424.1"/>
    </source>
</evidence>
<name>A0AAV8WA23_9CUCU</name>
<accession>A0AAV8WA23</accession>
<organism evidence="1 2">
    <name type="scientific">Exocentrus adspersus</name>
    <dbReference type="NCBI Taxonomy" id="1586481"/>
    <lineage>
        <taxon>Eukaryota</taxon>
        <taxon>Metazoa</taxon>
        <taxon>Ecdysozoa</taxon>
        <taxon>Arthropoda</taxon>
        <taxon>Hexapoda</taxon>
        <taxon>Insecta</taxon>
        <taxon>Pterygota</taxon>
        <taxon>Neoptera</taxon>
        <taxon>Endopterygota</taxon>
        <taxon>Coleoptera</taxon>
        <taxon>Polyphaga</taxon>
        <taxon>Cucujiformia</taxon>
        <taxon>Chrysomeloidea</taxon>
        <taxon>Cerambycidae</taxon>
        <taxon>Lamiinae</taxon>
        <taxon>Acanthocinini</taxon>
        <taxon>Exocentrus</taxon>
    </lineage>
</organism>